<evidence type="ECO:0000313" key="2">
    <source>
        <dbReference type="Proteomes" id="UP001589896"/>
    </source>
</evidence>
<dbReference type="RefSeq" id="WP_386670286.1">
    <property type="nucleotide sequence ID" value="NZ_JBHLTG010000004.1"/>
</dbReference>
<organism evidence="1 2">
    <name type="scientific">Lysobacter korlensis</name>
    <dbReference type="NCBI Taxonomy" id="553636"/>
    <lineage>
        <taxon>Bacteria</taxon>
        <taxon>Pseudomonadati</taxon>
        <taxon>Pseudomonadota</taxon>
        <taxon>Gammaproteobacteria</taxon>
        <taxon>Lysobacterales</taxon>
        <taxon>Lysobacteraceae</taxon>
        <taxon>Lysobacter</taxon>
    </lineage>
</organism>
<comment type="caution">
    <text evidence="1">The sequence shown here is derived from an EMBL/GenBank/DDBJ whole genome shotgun (WGS) entry which is preliminary data.</text>
</comment>
<keyword evidence="1" id="KW-0223">Dioxygenase</keyword>
<accession>A0ABV6RS92</accession>
<dbReference type="EMBL" id="JBHLTG010000004">
    <property type="protein sequence ID" value="MFC0679449.1"/>
    <property type="molecule type" value="Genomic_DNA"/>
</dbReference>
<dbReference type="Pfam" id="PF10014">
    <property type="entry name" value="2OG-Fe_Oxy_2"/>
    <property type="match status" value="1"/>
</dbReference>
<dbReference type="InterPro" id="IPR018724">
    <property type="entry name" value="2OG-Fe_dioxygenase"/>
</dbReference>
<protein>
    <submittedName>
        <fullName evidence="1">2OG-Fe dioxygenase family protein</fullName>
    </submittedName>
</protein>
<sequence>MKPRSEQSQQPEALGQLQRDGFAFLRGGELRTQLLASGDLSDWAAFAESWNRLAIDPYLAATGRRRLRRHGVFRLHPSGVLEQQPAQAHFQTVENNILQGGIERWFEPLEPRVAASRALEALVKFGGDAFDALDDGATPREWRVEVHQFRIEAHLDQAGEPTPEGAHRDGVDWVFVALIDRVNISSGTTTVHRPDGLLLGSFTLERPLDAALVNDRRILHGVTPVKAFDPSLPAYRDVMVVTYTALDR</sequence>
<proteinExistence type="predicted"/>
<evidence type="ECO:0000313" key="1">
    <source>
        <dbReference type="EMBL" id="MFC0679449.1"/>
    </source>
</evidence>
<keyword evidence="1" id="KW-0560">Oxidoreductase</keyword>
<dbReference type="GO" id="GO:0051213">
    <property type="term" value="F:dioxygenase activity"/>
    <property type="evidence" value="ECO:0007669"/>
    <property type="project" value="UniProtKB-KW"/>
</dbReference>
<dbReference type="Proteomes" id="UP001589896">
    <property type="component" value="Unassembled WGS sequence"/>
</dbReference>
<name>A0ABV6RS92_9GAMM</name>
<dbReference type="Gene3D" id="2.60.120.620">
    <property type="entry name" value="q2cbj1_9rhob like domain"/>
    <property type="match status" value="1"/>
</dbReference>
<gene>
    <name evidence="1" type="ORF">ACFFGH_16555</name>
</gene>
<reference evidence="1 2" key="1">
    <citation type="submission" date="2024-09" db="EMBL/GenBank/DDBJ databases">
        <authorList>
            <person name="Sun Q."/>
            <person name="Mori K."/>
        </authorList>
    </citation>
    <scope>NUCLEOTIDE SEQUENCE [LARGE SCALE GENOMIC DNA]</scope>
    <source>
        <strain evidence="1 2">KCTC 23076</strain>
    </source>
</reference>
<keyword evidence="2" id="KW-1185">Reference proteome</keyword>